<evidence type="ECO:0000259" key="7">
    <source>
        <dbReference type="PROSITE" id="PS50905"/>
    </source>
</evidence>
<feature type="binding site" evidence="5">
    <location>
        <position position="64"/>
    </location>
    <ligand>
        <name>Fe cation</name>
        <dbReference type="ChEBI" id="CHEBI:24875"/>
        <label>1</label>
    </ligand>
</feature>
<evidence type="ECO:0000313" key="8">
    <source>
        <dbReference type="Proteomes" id="UP000887565"/>
    </source>
</evidence>
<dbReference type="Pfam" id="PF00210">
    <property type="entry name" value="Ferritin"/>
    <property type="match status" value="1"/>
</dbReference>
<dbReference type="CDD" id="cd01056">
    <property type="entry name" value="Euk_Ferritin"/>
    <property type="match status" value="1"/>
</dbReference>
<keyword evidence="3 5" id="KW-0479">Metal-binding</keyword>
<dbReference type="PANTHER" id="PTHR11431">
    <property type="entry name" value="FERRITIN"/>
    <property type="match status" value="1"/>
</dbReference>
<sequence length="173" mass="20142">MASVSLCRQNYHQDCEISINKQINMELHASYTYLSMAFYFDRDDVALHNFYEFFKKMSDEERDHAKKLMEFQNKRGGRLVLKDIQKPVRDEWGSPLDAMQQALELEKAVNASLLEMHVVGARHSDPHFTDFIEEEFLREQVESIKAISCHITNLKRVGNGLGEYMFDKESLGS</sequence>
<accession>A0A915JSG3</accession>
<dbReference type="InterPro" id="IPR012347">
    <property type="entry name" value="Ferritin-like"/>
</dbReference>
<keyword evidence="8" id="KW-1185">Reference proteome</keyword>
<evidence type="ECO:0000256" key="4">
    <source>
        <dbReference type="ARBA" id="ARBA00023004"/>
    </source>
</evidence>
<dbReference type="GO" id="GO:0004322">
    <property type="term" value="F:ferroxidase activity"/>
    <property type="evidence" value="ECO:0007669"/>
    <property type="project" value="UniProtKB-EC"/>
</dbReference>
<keyword evidence="2 6" id="KW-0409">Iron storage</keyword>
<dbReference type="InterPro" id="IPR009040">
    <property type="entry name" value="Ferritin-like_diiron"/>
</dbReference>
<dbReference type="PANTHER" id="PTHR11431:SF75">
    <property type="entry name" value="FERRITIN"/>
    <property type="match status" value="1"/>
</dbReference>
<feature type="binding site" evidence="5">
    <location>
        <position position="106"/>
    </location>
    <ligand>
        <name>Fe cation</name>
        <dbReference type="ChEBI" id="CHEBI:24875"/>
        <label>1</label>
    </ligand>
</feature>
<dbReference type="PROSITE" id="PS00204">
    <property type="entry name" value="FERRITIN_2"/>
    <property type="match status" value="1"/>
</dbReference>
<comment type="function">
    <text evidence="6">Stores iron in a soluble, non-toxic, readily available form. Important for iron homeostasis. Iron is taken up in the ferrous form and deposited as ferric hydroxides after oxidation.</text>
</comment>
<feature type="domain" description="Ferritin-like diiron" evidence="7">
    <location>
        <begin position="9"/>
        <end position="158"/>
    </location>
</feature>
<evidence type="ECO:0000256" key="5">
    <source>
        <dbReference type="PIRSR" id="PIRSR601519-1"/>
    </source>
</evidence>
<feature type="binding site" evidence="5">
    <location>
        <position position="61"/>
    </location>
    <ligand>
        <name>Fe cation</name>
        <dbReference type="ChEBI" id="CHEBI:24875"/>
        <label>1</label>
    </ligand>
</feature>
<dbReference type="GO" id="GO:0005737">
    <property type="term" value="C:cytoplasm"/>
    <property type="evidence" value="ECO:0007669"/>
    <property type="project" value="TreeGrafter"/>
</dbReference>
<dbReference type="InterPro" id="IPR001519">
    <property type="entry name" value="Ferritin"/>
</dbReference>
<feature type="binding site" evidence="5">
    <location>
        <position position="140"/>
    </location>
    <ligand>
        <name>Fe cation</name>
        <dbReference type="ChEBI" id="CHEBI:24875"/>
        <label>1</label>
    </ligand>
</feature>
<dbReference type="InterPro" id="IPR009078">
    <property type="entry name" value="Ferritin-like_SF"/>
</dbReference>
<dbReference type="Proteomes" id="UP000887565">
    <property type="component" value="Unplaced"/>
</dbReference>
<evidence type="ECO:0000256" key="2">
    <source>
        <dbReference type="ARBA" id="ARBA00022434"/>
    </source>
</evidence>
<keyword evidence="6" id="KW-0560">Oxidoreductase</keyword>
<dbReference type="GO" id="GO:0008199">
    <property type="term" value="F:ferric iron binding"/>
    <property type="evidence" value="ECO:0007669"/>
    <property type="project" value="InterPro"/>
</dbReference>
<dbReference type="GO" id="GO:0006826">
    <property type="term" value="P:iron ion transport"/>
    <property type="evidence" value="ECO:0007669"/>
    <property type="project" value="InterPro"/>
</dbReference>
<dbReference type="EC" id="1.16.3.1" evidence="6"/>
<evidence type="ECO:0000313" key="9">
    <source>
        <dbReference type="WBParaSite" id="nRc.2.0.1.t29181-RA"/>
    </source>
</evidence>
<evidence type="ECO:0000256" key="1">
    <source>
        <dbReference type="ARBA" id="ARBA00007513"/>
    </source>
</evidence>
<comment type="catalytic activity">
    <reaction evidence="6">
        <text>4 Fe(2+) + O2 + 4 H(+) = 4 Fe(3+) + 2 H2O</text>
        <dbReference type="Rhea" id="RHEA:11148"/>
        <dbReference type="ChEBI" id="CHEBI:15377"/>
        <dbReference type="ChEBI" id="CHEBI:15378"/>
        <dbReference type="ChEBI" id="CHEBI:15379"/>
        <dbReference type="ChEBI" id="CHEBI:29033"/>
        <dbReference type="ChEBI" id="CHEBI:29034"/>
        <dbReference type="EC" id="1.16.3.1"/>
    </reaction>
</comment>
<evidence type="ECO:0000256" key="3">
    <source>
        <dbReference type="ARBA" id="ARBA00022723"/>
    </source>
</evidence>
<keyword evidence="4 5" id="KW-0408">Iron</keyword>
<dbReference type="PROSITE" id="PS50905">
    <property type="entry name" value="FERRITIN_LIKE"/>
    <property type="match status" value="1"/>
</dbReference>
<feature type="binding site" evidence="5">
    <location>
        <position position="26"/>
    </location>
    <ligand>
        <name>Fe cation</name>
        <dbReference type="ChEBI" id="CHEBI:24875"/>
        <label>1</label>
    </ligand>
</feature>
<proteinExistence type="inferred from homology"/>
<dbReference type="FunFam" id="1.20.1260.10:FF:000002">
    <property type="entry name" value="Ferritin, mitochondrial"/>
    <property type="match status" value="1"/>
</dbReference>
<dbReference type="InterPro" id="IPR014034">
    <property type="entry name" value="Ferritin_CS"/>
</dbReference>
<dbReference type="SUPFAM" id="SSF47240">
    <property type="entry name" value="Ferritin-like"/>
    <property type="match status" value="1"/>
</dbReference>
<dbReference type="Gene3D" id="1.20.1260.10">
    <property type="match status" value="1"/>
</dbReference>
<organism evidence="8 9">
    <name type="scientific">Romanomermis culicivorax</name>
    <name type="common">Nematode worm</name>
    <dbReference type="NCBI Taxonomy" id="13658"/>
    <lineage>
        <taxon>Eukaryota</taxon>
        <taxon>Metazoa</taxon>
        <taxon>Ecdysozoa</taxon>
        <taxon>Nematoda</taxon>
        <taxon>Enoplea</taxon>
        <taxon>Dorylaimia</taxon>
        <taxon>Mermithida</taxon>
        <taxon>Mermithoidea</taxon>
        <taxon>Mermithidae</taxon>
        <taxon>Romanomermis</taxon>
    </lineage>
</organism>
<dbReference type="GO" id="GO:0008198">
    <property type="term" value="F:ferrous iron binding"/>
    <property type="evidence" value="ECO:0007669"/>
    <property type="project" value="TreeGrafter"/>
</dbReference>
<dbReference type="GO" id="GO:0006879">
    <property type="term" value="P:intracellular iron ion homeostasis"/>
    <property type="evidence" value="ECO:0007669"/>
    <property type="project" value="UniProtKB-KW"/>
</dbReference>
<dbReference type="AlphaFoldDB" id="A0A915JSG3"/>
<name>A0A915JSG3_ROMCU</name>
<protein>
    <recommendedName>
        <fullName evidence="6">Ferritin</fullName>
        <ecNumber evidence="6">1.16.3.1</ecNumber>
    </recommendedName>
</protein>
<dbReference type="OMA" id="RDEWRNS"/>
<evidence type="ECO:0000256" key="6">
    <source>
        <dbReference type="RuleBase" id="RU361145"/>
    </source>
</evidence>
<reference evidence="9" key="1">
    <citation type="submission" date="2022-11" db="UniProtKB">
        <authorList>
            <consortium name="WormBaseParasite"/>
        </authorList>
    </citation>
    <scope>IDENTIFICATION</scope>
</reference>
<dbReference type="WBParaSite" id="nRc.2.0.1.t29181-RA">
    <property type="protein sequence ID" value="nRc.2.0.1.t29181-RA"/>
    <property type="gene ID" value="nRc.2.0.1.g29181"/>
</dbReference>
<comment type="similarity">
    <text evidence="1 6">Belongs to the ferritin family.</text>
</comment>
<dbReference type="InterPro" id="IPR008331">
    <property type="entry name" value="Ferritin_DPS_dom"/>
</dbReference>